<dbReference type="EMBL" id="CP047476">
    <property type="protein sequence ID" value="QIA65404.1"/>
    <property type="molecule type" value="Genomic_DNA"/>
</dbReference>
<name>A0A7Z2YFP4_9VIBR</name>
<evidence type="ECO:0000313" key="3">
    <source>
        <dbReference type="Proteomes" id="UP000464262"/>
    </source>
</evidence>
<reference evidence="2 3" key="1">
    <citation type="submission" date="2020-01" db="EMBL/GenBank/DDBJ databases">
        <title>Whole genome and functional gene identification of agarase of Vibrio HN897.</title>
        <authorList>
            <person name="Liu Y."/>
            <person name="Zhao Z."/>
        </authorList>
    </citation>
    <scope>NUCLEOTIDE SEQUENCE [LARGE SCALE GENOMIC DNA]</scope>
    <source>
        <strain evidence="2 3">HN897</strain>
    </source>
</reference>
<dbReference type="RefSeq" id="WP_164650304.1">
    <property type="nucleotide sequence ID" value="NZ_CP047476.1"/>
</dbReference>
<evidence type="ECO:0000313" key="2">
    <source>
        <dbReference type="EMBL" id="QIA65404.1"/>
    </source>
</evidence>
<keyword evidence="3" id="KW-1185">Reference proteome</keyword>
<accession>A0A7Z2YFP4</accession>
<sequence length="775" mass="86737">MSTLDNDTHRELCLALVGSESEEEVITVLTEAGLWSDSSSWRYYGGKESNYSDIGNQQDSPDAAIVEKLVNCGDAMLLAKCAEYGVDPEGPCAPKTVCQAQERFFGIKNGDLNTLSKKNRQLLADKIGMVASGSRSNPCYSFFDLGIGQSPSQFPDTFLSLTASNKIRIHCVQGRFNMGSTGVLEFSGNRNLQLIVSRKHPAARNGLTDGERWGVTIVRREDPHDDMKSSSYQYLAPNGEIITFDAESLRILPGVRYPDNYARSMAYGTYIKVYDYNIGASYRTNILFDLNYRLSFLMPNATLPIRLYERRDGYVGHSMEVNLMGLLSRLANDRKNNLETGYPSSGEITIDDIVLPVSIFAFKAGKKENYAKNEGIVMTINGQTHGALKSDFFKRKSIGLGYLVKDILVVVDCSSIASSRLRELLFMNSRDRLRAGNVKARLESQLEYLISNHSGLKRLQEKRKKQAIEDQIADSKPINKILRSLFNANPMLSKVFRFGEQLTDPFSDVKEGQVQAYQGLKFPTFFTLDKEFPAESPKLCGHNSGCKIRFHTDAENEYFSRSNDPGSLMVTCDDTKINYSVNLWNGVATLFLNTSDTVSIGQRLFLTVEVSDASRHATFNHSIYLIITSEIEETSGGSSSPRKLSRDEKKGESAQTQPSLGIPIPKPVKKENWSQHDFDEHSALRAVYDADSYDFFYNADNLYLKYEQKHCPSGKERLIEMQYQSALALIGVALLKSAENESQSNVEEVLYNATRSISPILLPMIRTLGDLENLE</sequence>
<organism evidence="2 3">
    <name type="scientific">Vibrio astriarenae</name>
    <dbReference type="NCBI Taxonomy" id="1481923"/>
    <lineage>
        <taxon>Bacteria</taxon>
        <taxon>Pseudomonadati</taxon>
        <taxon>Pseudomonadota</taxon>
        <taxon>Gammaproteobacteria</taxon>
        <taxon>Vibrionales</taxon>
        <taxon>Vibrionaceae</taxon>
        <taxon>Vibrio</taxon>
    </lineage>
</organism>
<evidence type="ECO:0000256" key="1">
    <source>
        <dbReference type="SAM" id="MobiDB-lite"/>
    </source>
</evidence>
<gene>
    <name evidence="2" type="ORF">GT360_17850</name>
</gene>
<feature type="region of interest" description="Disordered" evidence="1">
    <location>
        <begin position="634"/>
        <end position="667"/>
    </location>
</feature>
<dbReference type="KEGG" id="vas:GT360_17850"/>
<dbReference type="AlphaFoldDB" id="A0A7Z2YFP4"/>
<proteinExistence type="predicted"/>
<protein>
    <submittedName>
        <fullName evidence="2">Uncharacterized protein</fullName>
    </submittedName>
</protein>
<dbReference type="Proteomes" id="UP000464262">
    <property type="component" value="Chromosome 2"/>
</dbReference>